<name>A0A939C2Q5_9ACTN</name>
<dbReference type="Proteomes" id="UP000663792">
    <property type="component" value="Unassembled WGS sequence"/>
</dbReference>
<dbReference type="GO" id="GO:0016491">
    <property type="term" value="F:oxidoreductase activity"/>
    <property type="evidence" value="ECO:0007669"/>
    <property type="project" value="UniProtKB-KW"/>
</dbReference>
<dbReference type="InterPro" id="IPR020904">
    <property type="entry name" value="Sc_DH/Rdtase_CS"/>
</dbReference>
<gene>
    <name evidence="3" type="ORF">JL106_14715</name>
</gene>
<dbReference type="EMBL" id="JAERWK010000019">
    <property type="protein sequence ID" value="MBM9468534.1"/>
    <property type="molecule type" value="Genomic_DNA"/>
</dbReference>
<organism evidence="3 4">
    <name type="scientific">Nakamurella leprariae</name>
    <dbReference type="NCBI Taxonomy" id="2803911"/>
    <lineage>
        <taxon>Bacteria</taxon>
        <taxon>Bacillati</taxon>
        <taxon>Actinomycetota</taxon>
        <taxon>Actinomycetes</taxon>
        <taxon>Nakamurellales</taxon>
        <taxon>Nakamurellaceae</taxon>
        <taxon>Nakamurella</taxon>
    </lineage>
</organism>
<dbReference type="AlphaFoldDB" id="A0A939C2Q5"/>
<dbReference type="SUPFAM" id="SSF51735">
    <property type="entry name" value="NAD(P)-binding Rossmann-fold domains"/>
    <property type="match status" value="1"/>
</dbReference>
<dbReference type="Pfam" id="PF13561">
    <property type="entry name" value="adh_short_C2"/>
    <property type="match status" value="1"/>
</dbReference>
<keyword evidence="2" id="KW-0560">Oxidoreductase</keyword>
<dbReference type="FunFam" id="3.40.50.720:FF:000084">
    <property type="entry name" value="Short-chain dehydrogenase reductase"/>
    <property type="match status" value="1"/>
</dbReference>
<protein>
    <submittedName>
        <fullName evidence="3">SDR family oxidoreductase</fullName>
    </submittedName>
</protein>
<dbReference type="Gene3D" id="3.40.50.720">
    <property type="entry name" value="NAD(P)-binding Rossmann-like Domain"/>
    <property type="match status" value="1"/>
</dbReference>
<dbReference type="PANTHER" id="PTHR43477:SF1">
    <property type="entry name" value="DIHYDROANTICAPSIN 7-DEHYDROGENASE"/>
    <property type="match status" value="1"/>
</dbReference>
<accession>A0A939C2Q5</accession>
<dbReference type="PANTHER" id="PTHR43477">
    <property type="entry name" value="DIHYDROANTICAPSIN 7-DEHYDROGENASE"/>
    <property type="match status" value="1"/>
</dbReference>
<comment type="caution">
    <text evidence="3">The sequence shown here is derived from an EMBL/GenBank/DDBJ whole genome shotgun (WGS) entry which is preliminary data.</text>
</comment>
<dbReference type="InterPro" id="IPR051122">
    <property type="entry name" value="SDR_DHRS6-like"/>
</dbReference>
<sequence length="264" mass="27042">MIDPSTFFDKVALVSGVASGIGAATAIRFLGAGAEVVGGDVDAAGLARFAEHADAVAPDRFHPVALDVTEPASVVAVVEQAVAMRGRLDILFNNAGIAPVGSALHTDDAAWRHVMAVDLDGAFRLARHALPALIASAGCIVNTASVSGIGADYDYAAYNAAKGALINLTRSLAVDFGKAGVRVNAIAPGPVRTPLLERNFEQLPGLEQAFARFVPLGRIAEPDEVASVVLFLASTMASFVTGAVVPIDGGVTAWNGQPNGAFVQ</sequence>
<evidence type="ECO:0000313" key="4">
    <source>
        <dbReference type="Proteomes" id="UP000663792"/>
    </source>
</evidence>
<evidence type="ECO:0000256" key="2">
    <source>
        <dbReference type="ARBA" id="ARBA00023002"/>
    </source>
</evidence>
<evidence type="ECO:0000256" key="1">
    <source>
        <dbReference type="ARBA" id="ARBA00006484"/>
    </source>
</evidence>
<dbReference type="InterPro" id="IPR036291">
    <property type="entry name" value="NAD(P)-bd_dom_sf"/>
</dbReference>
<reference evidence="3" key="1">
    <citation type="submission" date="2021-01" db="EMBL/GenBank/DDBJ databases">
        <title>YIM 132084 draft genome.</title>
        <authorList>
            <person name="An D."/>
        </authorList>
    </citation>
    <scope>NUCLEOTIDE SEQUENCE</scope>
    <source>
        <strain evidence="3">YIM 132084</strain>
    </source>
</reference>
<proteinExistence type="inferred from homology"/>
<dbReference type="InterPro" id="IPR002347">
    <property type="entry name" value="SDR_fam"/>
</dbReference>
<dbReference type="CDD" id="cd05233">
    <property type="entry name" value="SDR_c"/>
    <property type="match status" value="1"/>
</dbReference>
<dbReference type="PRINTS" id="PR00081">
    <property type="entry name" value="GDHRDH"/>
</dbReference>
<dbReference type="RefSeq" id="WP_205261488.1">
    <property type="nucleotide sequence ID" value="NZ_JAERWK010000019.1"/>
</dbReference>
<dbReference type="PROSITE" id="PS00061">
    <property type="entry name" value="ADH_SHORT"/>
    <property type="match status" value="1"/>
</dbReference>
<evidence type="ECO:0000313" key="3">
    <source>
        <dbReference type="EMBL" id="MBM9468534.1"/>
    </source>
</evidence>
<keyword evidence="4" id="KW-1185">Reference proteome</keyword>
<dbReference type="PRINTS" id="PR00080">
    <property type="entry name" value="SDRFAMILY"/>
</dbReference>
<comment type="similarity">
    <text evidence="1">Belongs to the short-chain dehydrogenases/reductases (SDR) family.</text>
</comment>